<reference evidence="1" key="2">
    <citation type="journal article" date="2015" name="Fish Shellfish Immunol.">
        <title>Early steps in the European eel (Anguilla anguilla)-Vibrio vulnificus interaction in the gills: Role of the RtxA13 toxin.</title>
        <authorList>
            <person name="Callol A."/>
            <person name="Pajuelo D."/>
            <person name="Ebbesson L."/>
            <person name="Teles M."/>
            <person name="MacKenzie S."/>
            <person name="Amaro C."/>
        </authorList>
    </citation>
    <scope>NUCLEOTIDE SEQUENCE</scope>
</reference>
<accession>A0A0E9U7L1</accession>
<organism evidence="1">
    <name type="scientific">Anguilla anguilla</name>
    <name type="common">European freshwater eel</name>
    <name type="synonym">Muraena anguilla</name>
    <dbReference type="NCBI Taxonomy" id="7936"/>
    <lineage>
        <taxon>Eukaryota</taxon>
        <taxon>Metazoa</taxon>
        <taxon>Chordata</taxon>
        <taxon>Craniata</taxon>
        <taxon>Vertebrata</taxon>
        <taxon>Euteleostomi</taxon>
        <taxon>Actinopterygii</taxon>
        <taxon>Neopterygii</taxon>
        <taxon>Teleostei</taxon>
        <taxon>Anguilliformes</taxon>
        <taxon>Anguillidae</taxon>
        <taxon>Anguilla</taxon>
    </lineage>
</organism>
<evidence type="ECO:0000313" key="1">
    <source>
        <dbReference type="EMBL" id="JAH60938.1"/>
    </source>
</evidence>
<proteinExistence type="predicted"/>
<name>A0A0E9U7L1_ANGAN</name>
<dbReference type="EMBL" id="GBXM01047639">
    <property type="protein sequence ID" value="JAH60938.1"/>
    <property type="molecule type" value="Transcribed_RNA"/>
</dbReference>
<sequence length="30" mass="3583">MLYCYTTPVFSNLRIWSCIPTCMKTRYFGS</sequence>
<reference evidence="1" key="1">
    <citation type="submission" date="2014-11" db="EMBL/GenBank/DDBJ databases">
        <authorList>
            <person name="Amaro Gonzalez C."/>
        </authorList>
    </citation>
    <scope>NUCLEOTIDE SEQUENCE</scope>
</reference>
<dbReference type="AlphaFoldDB" id="A0A0E9U7L1"/>
<protein>
    <submittedName>
        <fullName evidence="1">Uncharacterized protein</fullName>
    </submittedName>
</protein>